<name>A0A5U4F6M2_SALER</name>
<dbReference type="PROSITE" id="PS50943">
    <property type="entry name" value="HTH_CROC1"/>
    <property type="match status" value="1"/>
</dbReference>
<feature type="domain" description="HTH cro/C1-type" evidence="1">
    <location>
        <begin position="33"/>
        <end position="81"/>
    </location>
</feature>
<proteinExistence type="predicted"/>
<reference evidence="2" key="2">
    <citation type="submission" date="2018-11" db="EMBL/GenBank/DDBJ databases">
        <authorList>
            <consortium name="PulseNet: The National Subtyping Network for Foodborne Disease Surveillance"/>
            <person name="Tarr C.L."/>
            <person name="Trees E."/>
            <person name="Katz L.S."/>
            <person name="Carleton-Romer H.A."/>
            <person name="Stroika S."/>
            <person name="Kucerova Z."/>
            <person name="Roache K.F."/>
            <person name="Sabol A.L."/>
            <person name="Besser J."/>
            <person name="Gerner-Smidt P."/>
        </authorList>
    </citation>
    <scope>NUCLEOTIDE SEQUENCE</scope>
    <source>
        <strain evidence="2">PNUSAS060697</strain>
        <strain evidence="4">PNUSAS085987</strain>
    </source>
</reference>
<dbReference type="EMBL" id="AAGMNN010000033">
    <property type="protein sequence ID" value="EBP8812433.1"/>
    <property type="molecule type" value="Genomic_DNA"/>
</dbReference>
<dbReference type="Pfam" id="PF01381">
    <property type="entry name" value="HTH_3"/>
    <property type="match status" value="1"/>
</dbReference>
<dbReference type="RefSeq" id="WP_024153609.1">
    <property type="nucleotide sequence ID" value="NZ_MLSJ01000014.1"/>
</dbReference>
<protein>
    <submittedName>
        <fullName evidence="3">Helix-turn-helix domain-containing protein</fullName>
    </submittedName>
</protein>
<dbReference type="InterPro" id="IPR001387">
    <property type="entry name" value="Cro/C1-type_HTH"/>
</dbReference>
<reference evidence="3" key="1">
    <citation type="submission" date="2018-07" db="EMBL/GenBank/DDBJ databases">
        <authorList>
            <consortium name="GenomeTrakr network: Whole genome sequencing for foodborne pathogen traceback"/>
        </authorList>
    </citation>
    <scope>NUCLEOTIDE SEQUENCE</scope>
    <source>
        <strain evidence="3">FLUFL-1644</strain>
    </source>
</reference>
<dbReference type="EMBL" id="AACUZB010000022">
    <property type="protein sequence ID" value="EAM4563143.1"/>
    <property type="molecule type" value="Genomic_DNA"/>
</dbReference>
<dbReference type="EMBL" id="AAJBUZ010000019">
    <property type="protein sequence ID" value="ECK4378899.1"/>
    <property type="molecule type" value="Genomic_DNA"/>
</dbReference>
<comment type="caution">
    <text evidence="3">The sequence shown here is derived from an EMBL/GenBank/DDBJ whole genome shotgun (WGS) entry which is preliminary data.</text>
</comment>
<dbReference type="InterPro" id="IPR010982">
    <property type="entry name" value="Lambda_DNA-bd_dom_sf"/>
</dbReference>
<evidence type="ECO:0000313" key="2">
    <source>
        <dbReference type="EMBL" id="EAM4563143.1"/>
    </source>
</evidence>
<organism evidence="3">
    <name type="scientific">Salmonella enterica</name>
    <name type="common">Salmonella choleraesuis</name>
    <dbReference type="NCBI Taxonomy" id="28901"/>
    <lineage>
        <taxon>Bacteria</taxon>
        <taxon>Pseudomonadati</taxon>
        <taxon>Pseudomonadota</taxon>
        <taxon>Gammaproteobacteria</taxon>
        <taxon>Enterobacterales</taxon>
        <taxon>Enterobacteriaceae</taxon>
        <taxon>Salmonella</taxon>
    </lineage>
</organism>
<dbReference type="AlphaFoldDB" id="A0A5U4F6M2"/>
<sequence length="164" mass="18914">MTMKASCLNLLHMVENTTKHHEFAARLNAVMGERGLSVRDLSLACGVTYEMARRYTLGTAKPRDDKMSKIADWLGVDVAWLDYGRGDSKPILPPQSPAALHPDFYPMDGDDPNEFSNLSDEEKRLIRTYRKYPEVEAKNMLLAFEMRYKQLYDFYVTYANHPKK</sequence>
<evidence type="ECO:0000313" key="3">
    <source>
        <dbReference type="EMBL" id="EBP8812433.1"/>
    </source>
</evidence>
<dbReference type="GO" id="GO:0003677">
    <property type="term" value="F:DNA binding"/>
    <property type="evidence" value="ECO:0007669"/>
    <property type="project" value="InterPro"/>
</dbReference>
<dbReference type="SUPFAM" id="SSF47413">
    <property type="entry name" value="lambda repressor-like DNA-binding domains"/>
    <property type="match status" value="1"/>
</dbReference>
<dbReference type="SMART" id="SM00530">
    <property type="entry name" value="HTH_XRE"/>
    <property type="match status" value="1"/>
</dbReference>
<gene>
    <name evidence="3" type="ORF">AC225_22445</name>
    <name evidence="2" type="ORF">EFY76_17610</name>
    <name evidence="4" type="ORF">FRI78_23410</name>
</gene>
<evidence type="ECO:0000313" key="4">
    <source>
        <dbReference type="EMBL" id="ECK4378899.1"/>
    </source>
</evidence>
<dbReference type="CDD" id="cd00093">
    <property type="entry name" value="HTH_XRE"/>
    <property type="match status" value="1"/>
</dbReference>
<dbReference type="Gene3D" id="1.10.260.40">
    <property type="entry name" value="lambda repressor-like DNA-binding domains"/>
    <property type="match status" value="1"/>
</dbReference>
<accession>A0A5U4F6M2</accession>
<evidence type="ECO:0000259" key="1">
    <source>
        <dbReference type="PROSITE" id="PS50943"/>
    </source>
</evidence>